<dbReference type="InterPro" id="IPR053967">
    <property type="entry name" value="LlgE_F_G-like_D1"/>
</dbReference>
<evidence type="ECO:0000259" key="8">
    <source>
        <dbReference type="Pfam" id="PF06429"/>
    </source>
</evidence>
<reference evidence="11 12" key="1">
    <citation type="submission" date="2018-01" db="EMBL/GenBank/DDBJ databases">
        <title>Genome sequence of a Cantenovulum-like bacteria.</title>
        <authorList>
            <person name="Tan W.R."/>
            <person name="Lau N.-S."/>
            <person name="Go F."/>
            <person name="Amirul A.-A.A."/>
        </authorList>
    </citation>
    <scope>NUCLEOTIDE SEQUENCE [LARGE SCALE GENOMIC DNA]</scope>
    <source>
        <strain evidence="11 12">CCB-QB4</strain>
    </source>
</reference>
<evidence type="ECO:0000259" key="9">
    <source>
        <dbReference type="Pfam" id="PF07559"/>
    </source>
</evidence>
<dbReference type="InterPro" id="IPR010930">
    <property type="entry name" value="Flg_bb/hook_C_dom"/>
</dbReference>
<feature type="domain" description="Flagellar hook protein FlgE D2" evidence="9">
    <location>
        <begin position="167"/>
        <end position="366"/>
    </location>
</feature>
<dbReference type="PANTHER" id="PTHR30435:SF1">
    <property type="entry name" value="FLAGELLAR HOOK PROTEIN FLGE"/>
    <property type="match status" value="1"/>
</dbReference>
<dbReference type="InterPro" id="IPR037058">
    <property type="entry name" value="Falgellar_hook_FlgE_sf"/>
</dbReference>
<dbReference type="Gene3D" id="2.60.98.20">
    <property type="entry name" value="Flagellar hook protein FlgE"/>
    <property type="match status" value="1"/>
</dbReference>
<evidence type="ECO:0000256" key="6">
    <source>
        <dbReference type="SAM" id="MobiDB-lite"/>
    </source>
</evidence>
<keyword evidence="4 5" id="KW-0975">Bacterial flagellum</keyword>
<dbReference type="Proteomes" id="UP000244441">
    <property type="component" value="Chromosome"/>
</dbReference>
<evidence type="ECO:0000256" key="5">
    <source>
        <dbReference type="RuleBase" id="RU362116"/>
    </source>
</evidence>
<keyword evidence="11" id="KW-0966">Cell projection</keyword>
<comment type="subcellular location">
    <subcellularLocation>
        <location evidence="1 5">Bacterial flagellum basal body</location>
    </subcellularLocation>
</comment>
<evidence type="ECO:0000256" key="2">
    <source>
        <dbReference type="ARBA" id="ARBA00009677"/>
    </source>
</evidence>
<protein>
    <recommendedName>
        <fullName evidence="3 5">Flagellar hook protein FlgE</fullName>
    </recommendedName>
</protein>
<dbReference type="InterPro" id="IPR019776">
    <property type="entry name" value="Flagellar_basal_body_rod_CS"/>
</dbReference>
<evidence type="ECO:0000313" key="12">
    <source>
        <dbReference type="Proteomes" id="UP000244441"/>
    </source>
</evidence>
<evidence type="ECO:0000256" key="1">
    <source>
        <dbReference type="ARBA" id="ARBA00004117"/>
    </source>
</evidence>
<keyword evidence="11" id="KW-0969">Cilium</keyword>
<evidence type="ECO:0000259" key="10">
    <source>
        <dbReference type="Pfam" id="PF22692"/>
    </source>
</evidence>
<keyword evidence="12" id="KW-1185">Reference proteome</keyword>
<gene>
    <name evidence="11" type="ORF">C2869_16675</name>
</gene>
<comment type="similarity">
    <text evidence="2 5">Belongs to the flagella basal body rod proteins family.</text>
</comment>
<organism evidence="11 12">
    <name type="scientific">Saccharobesus litoralis</name>
    <dbReference type="NCBI Taxonomy" id="2172099"/>
    <lineage>
        <taxon>Bacteria</taxon>
        <taxon>Pseudomonadati</taxon>
        <taxon>Pseudomonadota</taxon>
        <taxon>Gammaproteobacteria</taxon>
        <taxon>Alteromonadales</taxon>
        <taxon>Alteromonadaceae</taxon>
        <taxon>Saccharobesus</taxon>
    </lineage>
</organism>
<dbReference type="NCBIfam" id="NF004240">
    <property type="entry name" value="PRK05682.1-4"/>
    <property type="match status" value="1"/>
</dbReference>
<evidence type="ECO:0000313" key="11">
    <source>
        <dbReference type="EMBL" id="AWB67954.1"/>
    </source>
</evidence>
<evidence type="ECO:0000256" key="3">
    <source>
        <dbReference type="ARBA" id="ARBA00019015"/>
    </source>
</evidence>
<keyword evidence="11" id="KW-0282">Flagellum</keyword>
<dbReference type="Pfam" id="PF06429">
    <property type="entry name" value="Flg_bbr_C"/>
    <property type="match status" value="1"/>
</dbReference>
<feature type="domain" description="Flagellar basal-body/hook protein C-terminal" evidence="8">
    <location>
        <begin position="441"/>
        <end position="485"/>
    </location>
</feature>
<dbReference type="PANTHER" id="PTHR30435">
    <property type="entry name" value="FLAGELLAR PROTEIN"/>
    <property type="match status" value="1"/>
</dbReference>
<dbReference type="OrthoDB" id="8578401at2"/>
<dbReference type="GO" id="GO:0071978">
    <property type="term" value="P:bacterial-type flagellum-dependent swarming motility"/>
    <property type="evidence" value="ECO:0007669"/>
    <property type="project" value="TreeGrafter"/>
</dbReference>
<dbReference type="GO" id="GO:0009425">
    <property type="term" value="C:bacterial-type flagellum basal body"/>
    <property type="evidence" value="ECO:0007669"/>
    <property type="project" value="UniProtKB-SubCell"/>
</dbReference>
<dbReference type="Pfam" id="PF07559">
    <property type="entry name" value="FlgE_D2"/>
    <property type="match status" value="1"/>
</dbReference>
<accession>A0A2S0VUQ7</accession>
<dbReference type="InterPro" id="IPR001444">
    <property type="entry name" value="Flag_bb_rod_N"/>
</dbReference>
<dbReference type="InterPro" id="IPR037925">
    <property type="entry name" value="FlgE/F/G-like"/>
</dbReference>
<dbReference type="Pfam" id="PF22692">
    <property type="entry name" value="LlgE_F_G_D1"/>
    <property type="match status" value="1"/>
</dbReference>
<feature type="domain" description="Flagellar basal body rod protein N-terminal" evidence="7">
    <location>
        <begin position="3"/>
        <end position="33"/>
    </location>
</feature>
<dbReference type="RefSeq" id="WP_108604019.1">
    <property type="nucleotide sequence ID" value="NZ_CP026604.1"/>
</dbReference>
<dbReference type="InterPro" id="IPR020013">
    <property type="entry name" value="Flagellar_FlgE/F/G"/>
</dbReference>
<dbReference type="EMBL" id="CP026604">
    <property type="protein sequence ID" value="AWB67954.1"/>
    <property type="molecule type" value="Genomic_DNA"/>
</dbReference>
<dbReference type="NCBIfam" id="TIGR03506">
    <property type="entry name" value="FlgEFG_subfam"/>
    <property type="match status" value="2"/>
</dbReference>
<feature type="domain" description="Flagellar hook protein FlgE/F/G-like D1" evidence="10">
    <location>
        <begin position="83"/>
        <end position="146"/>
    </location>
</feature>
<dbReference type="GO" id="GO:0009424">
    <property type="term" value="C:bacterial-type flagellum hook"/>
    <property type="evidence" value="ECO:0007669"/>
    <property type="project" value="TreeGrafter"/>
</dbReference>
<dbReference type="GO" id="GO:0005829">
    <property type="term" value="C:cytosol"/>
    <property type="evidence" value="ECO:0007669"/>
    <property type="project" value="TreeGrafter"/>
</dbReference>
<sequence length="486" mass="50569">MSFNVALSGIATSQKDLNTTANNISNANTFGFKESRAEFSDVFASSIFGGGDTKTGDGGLTSVVAQQFEQGSLLFTTNSLDMAITGNGFFAVTPDLESREMTFSRAGNFKLDDDNFVVTNSGNYLQVYPVNEDGTSQGVSLSTTSPLRIPDSAGIPVATTEIGMTMNLDARQTGLDPTLFNPNDDTTFHARSSTTVYDSLGDSHIVTTYYVKDAGSAAVGENRWVVFMSMDTDGSGNPIPVDLTGTATDTTSDVSTAAAPQAAAGTTSTGTTASPTGYSAGDGNFVGVPVTFDSAGLVSHVNGYDVANAQPPFITTQALGDDNNAATADANALTNGADGTQTITLSFTDPVQFASEFEVTALEQNGATVGRLTGVSINETGLVSANYSNGEVDFLGRVALVRFANNQGLQQVGNASWKETIQSGEPLAGEAGTGTFGEVVSSALEQSNVDITKELVDLITAQKAFQANSRALDVNSQLQQNILQIR</sequence>
<dbReference type="KEGG" id="cate:C2869_16675"/>
<comment type="function">
    <text evidence="5">A flexible structure which links the flagellar filament to the drive apparatus in the basal body.</text>
</comment>
<proteinExistence type="inferred from homology"/>
<evidence type="ECO:0000259" key="7">
    <source>
        <dbReference type="Pfam" id="PF00460"/>
    </source>
</evidence>
<evidence type="ECO:0000256" key="4">
    <source>
        <dbReference type="ARBA" id="ARBA00023143"/>
    </source>
</evidence>
<dbReference type="PROSITE" id="PS00588">
    <property type="entry name" value="FLAGELLA_BB_ROD"/>
    <property type="match status" value="1"/>
</dbReference>
<feature type="region of interest" description="Disordered" evidence="6">
    <location>
        <begin position="245"/>
        <end position="272"/>
    </location>
</feature>
<dbReference type="Pfam" id="PF00460">
    <property type="entry name" value="Flg_bb_rod"/>
    <property type="match status" value="1"/>
</dbReference>
<name>A0A2S0VUQ7_9ALTE</name>
<dbReference type="InterPro" id="IPR011491">
    <property type="entry name" value="FlgE_D2"/>
</dbReference>
<dbReference type="AlphaFoldDB" id="A0A2S0VUQ7"/>
<dbReference type="SUPFAM" id="SSF117143">
    <property type="entry name" value="Flagellar hook protein flgE"/>
    <property type="match status" value="1"/>
</dbReference>